<sequence length="491" mass="53961">MASSFPFKSLYSIRGVLLVPFVSVGLMLFLLGFYILLYGLAVYFFCVRQTRVKRRLHLWWMTTLFVLSFSSASLKAGQIIHNAILGFQAATTRDFDPPLDWMTTNGANIVLETVSAILYVLANCITDMILLYRCFVLWDSRRHFHIVAILVILFLTNVVGFIGAMMRGIGDATNQSTTVRDIWTKMSSGYVIVNAINGLLLTFIIAGRIWRASRQLQKVMGHEVDGRYKRIVAMVVKSGFLYSASLIVYVSVKESSSNLGFGLDLFPVVALMVGIAPTLIILRSSLGLESAVPDSRMISTLRFGEPPAAAQTGQHSEVRTVDLQQGSVGSSDDLEMEACKAECRDYEQSVIDSGTKITAGATTRLSPVYLSISFDSDIHQLTPEGTHSLTMIIRLLPVPYAYTFSSARGLAGGPSKVPTSSSKRSTPGLLIAKGCHVLLHIEFTIIEPPVNDSSLPSFTRAPVEFRFETSSLSPDKYTLVTLNNGSLQRPP</sequence>
<comment type="caution">
    <text evidence="2">The sequence shown here is derived from an EMBL/GenBank/DDBJ whole genome shotgun (WGS) entry which is preliminary data.</text>
</comment>
<name>A0A0W0FWW3_MONRR</name>
<gene>
    <name evidence="2" type="ORF">WG66_6617</name>
</gene>
<reference evidence="2 3" key="1">
    <citation type="submission" date="2015-12" db="EMBL/GenBank/DDBJ databases">
        <title>Draft genome sequence of Moniliophthora roreri, the causal agent of frosty pod rot of cacao.</title>
        <authorList>
            <person name="Aime M.C."/>
            <person name="Diaz-Valderrama J.R."/>
            <person name="Kijpornyongpan T."/>
            <person name="Phillips-Mora W."/>
        </authorList>
    </citation>
    <scope>NUCLEOTIDE SEQUENCE [LARGE SCALE GENOMIC DNA]</scope>
    <source>
        <strain evidence="2 3">MCA 2952</strain>
    </source>
</reference>
<feature type="transmembrane region" description="Helical" evidence="1">
    <location>
        <begin position="189"/>
        <end position="210"/>
    </location>
</feature>
<dbReference type="AlphaFoldDB" id="A0A0W0FWW3"/>
<feature type="transmembrane region" description="Helical" evidence="1">
    <location>
        <begin position="109"/>
        <end position="132"/>
    </location>
</feature>
<keyword evidence="1" id="KW-0472">Membrane</keyword>
<accession>A0A0W0FWW3</accession>
<feature type="transmembrane region" description="Helical" evidence="1">
    <location>
        <begin position="144"/>
        <end position="169"/>
    </location>
</feature>
<feature type="transmembrane region" description="Helical" evidence="1">
    <location>
        <begin position="20"/>
        <end position="46"/>
    </location>
</feature>
<evidence type="ECO:0000256" key="1">
    <source>
        <dbReference type="SAM" id="Phobius"/>
    </source>
</evidence>
<proteinExistence type="predicted"/>
<evidence type="ECO:0000313" key="3">
    <source>
        <dbReference type="Proteomes" id="UP000054988"/>
    </source>
</evidence>
<protein>
    <submittedName>
        <fullName evidence="2">Uncharacterized protein</fullName>
    </submittedName>
</protein>
<evidence type="ECO:0000313" key="2">
    <source>
        <dbReference type="EMBL" id="KTB40813.1"/>
    </source>
</evidence>
<dbReference type="Proteomes" id="UP000054988">
    <property type="component" value="Unassembled WGS sequence"/>
</dbReference>
<keyword evidence="1" id="KW-0812">Transmembrane</keyword>
<feature type="transmembrane region" description="Helical" evidence="1">
    <location>
        <begin position="58"/>
        <end position="80"/>
    </location>
</feature>
<dbReference type="EMBL" id="LATX01001548">
    <property type="protein sequence ID" value="KTB40813.1"/>
    <property type="molecule type" value="Genomic_DNA"/>
</dbReference>
<feature type="transmembrane region" description="Helical" evidence="1">
    <location>
        <begin position="264"/>
        <end position="282"/>
    </location>
</feature>
<organism evidence="2 3">
    <name type="scientific">Moniliophthora roreri</name>
    <name type="common">Frosty pod rot fungus</name>
    <name type="synonym">Monilia roreri</name>
    <dbReference type="NCBI Taxonomy" id="221103"/>
    <lineage>
        <taxon>Eukaryota</taxon>
        <taxon>Fungi</taxon>
        <taxon>Dikarya</taxon>
        <taxon>Basidiomycota</taxon>
        <taxon>Agaricomycotina</taxon>
        <taxon>Agaricomycetes</taxon>
        <taxon>Agaricomycetidae</taxon>
        <taxon>Agaricales</taxon>
        <taxon>Marasmiineae</taxon>
        <taxon>Marasmiaceae</taxon>
        <taxon>Moniliophthora</taxon>
    </lineage>
</organism>
<feature type="transmembrane region" description="Helical" evidence="1">
    <location>
        <begin position="231"/>
        <end position="252"/>
    </location>
</feature>
<keyword evidence="1" id="KW-1133">Transmembrane helix</keyword>